<keyword evidence="10" id="KW-1185">Reference proteome</keyword>
<evidence type="ECO:0000256" key="3">
    <source>
        <dbReference type="ARBA" id="ARBA00022989"/>
    </source>
</evidence>
<evidence type="ECO:0000313" key="9">
    <source>
        <dbReference type="EMBL" id="MFD1946348.1"/>
    </source>
</evidence>
<evidence type="ECO:0000256" key="2">
    <source>
        <dbReference type="ARBA" id="ARBA00022692"/>
    </source>
</evidence>
<keyword evidence="3 7" id="KW-1133">Transmembrane helix</keyword>
<dbReference type="InterPro" id="IPR051474">
    <property type="entry name" value="Anti-sigma-K/W_factor"/>
</dbReference>
<feature type="transmembrane region" description="Helical" evidence="7">
    <location>
        <begin position="99"/>
        <end position="120"/>
    </location>
</feature>
<dbReference type="Pfam" id="PF13490">
    <property type="entry name" value="zf-HC2"/>
    <property type="match status" value="1"/>
</dbReference>
<evidence type="ECO:0000259" key="8">
    <source>
        <dbReference type="Pfam" id="PF13490"/>
    </source>
</evidence>
<evidence type="ECO:0000256" key="7">
    <source>
        <dbReference type="SAM" id="Phobius"/>
    </source>
</evidence>
<dbReference type="Proteomes" id="UP001597351">
    <property type="component" value="Unassembled WGS sequence"/>
</dbReference>
<feature type="domain" description="Putative zinc-finger" evidence="8">
    <location>
        <begin position="6"/>
        <end position="38"/>
    </location>
</feature>
<gene>
    <name evidence="9" type="ORF">ACFSDE_06050</name>
</gene>
<comment type="caution">
    <text evidence="9">The sequence shown here is derived from an EMBL/GenBank/DDBJ whole genome shotgun (WGS) entry which is preliminary data.</text>
</comment>
<evidence type="ECO:0000256" key="5">
    <source>
        <dbReference type="ARBA" id="ARBA00023136"/>
    </source>
</evidence>
<dbReference type="PANTHER" id="PTHR37461:SF1">
    <property type="entry name" value="ANTI-SIGMA-K FACTOR RSKA"/>
    <property type="match status" value="1"/>
</dbReference>
<comment type="subcellular location">
    <subcellularLocation>
        <location evidence="1">Membrane</location>
        <topology evidence="1">Single-pass membrane protein</topology>
    </subcellularLocation>
</comment>
<dbReference type="InterPro" id="IPR027383">
    <property type="entry name" value="Znf_put"/>
</dbReference>
<keyword evidence="4" id="KW-0805">Transcription regulation</keyword>
<evidence type="ECO:0000256" key="6">
    <source>
        <dbReference type="ARBA" id="ARBA00023163"/>
    </source>
</evidence>
<protein>
    <submittedName>
        <fullName evidence="9">Zf-HC2 domain-containing protein</fullName>
    </submittedName>
</protein>
<dbReference type="InterPro" id="IPR041916">
    <property type="entry name" value="Anti_sigma_zinc_sf"/>
</dbReference>
<sequence>MNGHDELRMMLGGYALGHLTPAEEDRVRAHLDGCAECRAELAEIQPVADRLGLVDPAAHADRPLPAPDLGDRISRAVADEIEREGRDDLATARDRRRRVARWGAVAAAAVLVAALAGGVVGRATVPQAAPVPTEPIAVEVEDGGVTVESAALVAHTWGVELRLVGEGFADGETFRAAFRTTGGDLVPAGEFRGVGDASMSCFLQSSVLREDVTEVVVTDDDGALVLASTLADG</sequence>
<dbReference type="EMBL" id="JBHUGD010000003">
    <property type="protein sequence ID" value="MFD1946348.1"/>
    <property type="molecule type" value="Genomic_DNA"/>
</dbReference>
<proteinExistence type="predicted"/>
<dbReference type="PANTHER" id="PTHR37461">
    <property type="entry name" value="ANTI-SIGMA-K FACTOR RSKA"/>
    <property type="match status" value="1"/>
</dbReference>
<accession>A0ABW4TIY8</accession>
<dbReference type="Gene3D" id="1.10.10.1320">
    <property type="entry name" value="Anti-sigma factor, zinc-finger domain"/>
    <property type="match status" value="1"/>
</dbReference>
<keyword evidence="2 7" id="KW-0812">Transmembrane</keyword>
<dbReference type="RefSeq" id="WP_343916418.1">
    <property type="nucleotide sequence ID" value="NZ_BAAAJT010000002.1"/>
</dbReference>
<evidence type="ECO:0000256" key="4">
    <source>
        <dbReference type="ARBA" id="ARBA00023015"/>
    </source>
</evidence>
<keyword evidence="5 7" id="KW-0472">Membrane</keyword>
<evidence type="ECO:0000313" key="10">
    <source>
        <dbReference type="Proteomes" id="UP001597351"/>
    </source>
</evidence>
<keyword evidence="6" id="KW-0804">Transcription</keyword>
<name>A0ABW4TIY8_9ACTN</name>
<organism evidence="9 10">
    <name type="scientific">Nocardioides aestuarii</name>
    <dbReference type="NCBI Taxonomy" id="252231"/>
    <lineage>
        <taxon>Bacteria</taxon>
        <taxon>Bacillati</taxon>
        <taxon>Actinomycetota</taxon>
        <taxon>Actinomycetes</taxon>
        <taxon>Propionibacteriales</taxon>
        <taxon>Nocardioidaceae</taxon>
        <taxon>Nocardioides</taxon>
    </lineage>
</organism>
<reference evidence="10" key="1">
    <citation type="journal article" date="2019" name="Int. J. Syst. Evol. Microbiol.">
        <title>The Global Catalogue of Microorganisms (GCM) 10K type strain sequencing project: providing services to taxonomists for standard genome sequencing and annotation.</title>
        <authorList>
            <consortium name="The Broad Institute Genomics Platform"/>
            <consortium name="The Broad Institute Genome Sequencing Center for Infectious Disease"/>
            <person name="Wu L."/>
            <person name="Ma J."/>
        </authorList>
    </citation>
    <scope>NUCLEOTIDE SEQUENCE [LARGE SCALE GENOMIC DNA]</scope>
    <source>
        <strain evidence="10">CGMCC 1.12477</strain>
    </source>
</reference>
<evidence type="ECO:0000256" key="1">
    <source>
        <dbReference type="ARBA" id="ARBA00004167"/>
    </source>
</evidence>